<evidence type="ECO:0000259" key="2">
    <source>
        <dbReference type="PROSITE" id="PS51819"/>
    </source>
</evidence>
<keyword evidence="4" id="KW-1185">Reference proteome</keyword>
<gene>
    <name evidence="3" type="ORF">CCHL11_06978</name>
</gene>
<reference evidence="3 4" key="1">
    <citation type="submission" date="2016-11" db="EMBL/GenBank/DDBJ databases">
        <title>Draft Genome Assembly of Colletotrichum chlorophyti a pathogen of herbaceous plants.</title>
        <authorList>
            <person name="Gan P."/>
            <person name="Narusaka M."/>
            <person name="Tsushima A."/>
            <person name="Narusaka Y."/>
            <person name="Takano Y."/>
            <person name="Shirasu K."/>
        </authorList>
    </citation>
    <scope>NUCLEOTIDE SEQUENCE [LARGE SCALE GENOMIC DNA]</scope>
    <source>
        <strain evidence="3 4">NTL11</strain>
    </source>
</reference>
<dbReference type="AlphaFoldDB" id="A0A1Q8RBX5"/>
<dbReference type="InterPro" id="IPR029068">
    <property type="entry name" value="Glyas_Bleomycin-R_OHBP_Dase"/>
</dbReference>
<dbReference type="InterPro" id="IPR004360">
    <property type="entry name" value="Glyas_Fos-R_dOase_dom"/>
</dbReference>
<protein>
    <submittedName>
        <fullName evidence="3">Biphenyl-2,3-diol 1,2-dioxygenase 3</fullName>
    </submittedName>
</protein>
<keyword evidence="3" id="KW-0560">Oxidoreductase</keyword>
<keyword evidence="3" id="KW-0223">Dioxygenase</keyword>
<evidence type="ECO:0000256" key="1">
    <source>
        <dbReference type="ARBA" id="ARBA00010363"/>
    </source>
</evidence>
<evidence type="ECO:0000313" key="4">
    <source>
        <dbReference type="Proteomes" id="UP000186583"/>
    </source>
</evidence>
<dbReference type="InterPro" id="IPR037523">
    <property type="entry name" value="VOC_core"/>
</dbReference>
<dbReference type="Pfam" id="PF00903">
    <property type="entry name" value="Glyoxalase"/>
    <property type="match status" value="1"/>
</dbReference>
<dbReference type="OrthoDB" id="5371818at2759"/>
<comment type="similarity">
    <text evidence="1">Belongs to the glyoxalase I family.</text>
</comment>
<feature type="domain" description="VOC" evidence="2">
    <location>
        <begin position="14"/>
        <end position="131"/>
    </location>
</feature>
<organism evidence="3 4">
    <name type="scientific">Colletotrichum chlorophyti</name>
    <dbReference type="NCBI Taxonomy" id="708187"/>
    <lineage>
        <taxon>Eukaryota</taxon>
        <taxon>Fungi</taxon>
        <taxon>Dikarya</taxon>
        <taxon>Ascomycota</taxon>
        <taxon>Pezizomycotina</taxon>
        <taxon>Sordariomycetes</taxon>
        <taxon>Hypocreomycetidae</taxon>
        <taxon>Glomerellales</taxon>
        <taxon>Glomerellaceae</taxon>
        <taxon>Colletotrichum</taxon>
    </lineage>
</organism>
<dbReference type="Proteomes" id="UP000186583">
    <property type="component" value="Unassembled WGS sequence"/>
</dbReference>
<dbReference type="PANTHER" id="PTHR21366">
    <property type="entry name" value="GLYOXALASE FAMILY PROTEIN"/>
    <property type="match status" value="1"/>
</dbReference>
<sequence>MNRSTSGGVCRPSQLAHFVLRTRNPQKLLEFYQKFLNANLVHSNDLLAFLTWDHEHHRLAILHDPNATPRQENTCGVDHISLSFDSLGDLLQSYRARKEVGIEPIYCRNHGMSTSMYYKDPDGNKIETQVDVFEKLEDAISFMKSADFSHDPRGPHFDPEEMLRRYEAGEDEKSLMKRGVVGLKEQLSKA</sequence>
<proteinExistence type="inferred from homology"/>
<accession>A0A1Q8RBX5</accession>
<dbReference type="GO" id="GO:0051213">
    <property type="term" value="F:dioxygenase activity"/>
    <property type="evidence" value="ECO:0007669"/>
    <property type="project" value="UniProtKB-KW"/>
</dbReference>
<name>A0A1Q8RBX5_9PEZI</name>
<dbReference type="InterPro" id="IPR050383">
    <property type="entry name" value="GlyoxalaseI/FosfomycinResist"/>
</dbReference>
<dbReference type="PANTHER" id="PTHR21366:SF14">
    <property type="entry name" value="GLYOXALASE DOMAIN-CONTAINING PROTEIN 5"/>
    <property type="match status" value="1"/>
</dbReference>
<dbReference type="PROSITE" id="PS51819">
    <property type="entry name" value="VOC"/>
    <property type="match status" value="1"/>
</dbReference>
<dbReference type="SUPFAM" id="SSF54593">
    <property type="entry name" value="Glyoxalase/Bleomycin resistance protein/Dihydroxybiphenyl dioxygenase"/>
    <property type="match status" value="1"/>
</dbReference>
<comment type="caution">
    <text evidence="3">The sequence shown here is derived from an EMBL/GenBank/DDBJ whole genome shotgun (WGS) entry which is preliminary data.</text>
</comment>
<dbReference type="Gene3D" id="3.10.180.10">
    <property type="entry name" value="2,3-Dihydroxybiphenyl 1,2-Dioxygenase, domain 1"/>
    <property type="match status" value="1"/>
</dbReference>
<evidence type="ECO:0000313" key="3">
    <source>
        <dbReference type="EMBL" id="OLN81842.1"/>
    </source>
</evidence>
<dbReference type="EMBL" id="MPGH01000240">
    <property type="protein sequence ID" value="OLN81842.1"/>
    <property type="molecule type" value="Genomic_DNA"/>
</dbReference>